<gene>
    <name evidence="1" type="ORF">PAXRUDRAFT_21544</name>
</gene>
<dbReference type="AlphaFoldDB" id="A0A0D0BMD1"/>
<dbReference type="InParanoid" id="A0A0D0BMD1"/>
<name>A0A0D0BMD1_9AGAM</name>
<accession>A0A0D0BMD1</accession>
<reference evidence="1 2" key="1">
    <citation type="submission" date="2014-04" db="EMBL/GenBank/DDBJ databases">
        <authorList>
            <consortium name="DOE Joint Genome Institute"/>
            <person name="Kuo A."/>
            <person name="Kohler A."/>
            <person name="Jargeat P."/>
            <person name="Nagy L.G."/>
            <person name="Floudas D."/>
            <person name="Copeland A."/>
            <person name="Barry K.W."/>
            <person name="Cichocki N."/>
            <person name="Veneault-Fourrey C."/>
            <person name="LaButti K."/>
            <person name="Lindquist E.A."/>
            <person name="Lipzen A."/>
            <person name="Lundell T."/>
            <person name="Morin E."/>
            <person name="Murat C."/>
            <person name="Sun H."/>
            <person name="Tunlid A."/>
            <person name="Henrissat B."/>
            <person name="Grigoriev I.V."/>
            <person name="Hibbett D.S."/>
            <person name="Martin F."/>
            <person name="Nordberg H.P."/>
            <person name="Cantor M.N."/>
            <person name="Hua S.X."/>
        </authorList>
    </citation>
    <scope>NUCLEOTIDE SEQUENCE [LARGE SCALE GENOMIC DNA]</scope>
    <source>
        <strain evidence="1 2">Ve08.2h10</strain>
    </source>
</reference>
<reference evidence="2" key="2">
    <citation type="submission" date="2015-01" db="EMBL/GenBank/DDBJ databases">
        <title>Evolutionary Origins and Diversification of the Mycorrhizal Mutualists.</title>
        <authorList>
            <consortium name="DOE Joint Genome Institute"/>
            <consortium name="Mycorrhizal Genomics Consortium"/>
            <person name="Kohler A."/>
            <person name="Kuo A."/>
            <person name="Nagy L.G."/>
            <person name="Floudas D."/>
            <person name="Copeland A."/>
            <person name="Barry K.W."/>
            <person name="Cichocki N."/>
            <person name="Veneault-Fourrey C."/>
            <person name="LaButti K."/>
            <person name="Lindquist E.A."/>
            <person name="Lipzen A."/>
            <person name="Lundell T."/>
            <person name="Morin E."/>
            <person name="Murat C."/>
            <person name="Riley R."/>
            <person name="Ohm R."/>
            <person name="Sun H."/>
            <person name="Tunlid A."/>
            <person name="Henrissat B."/>
            <person name="Grigoriev I.V."/>
            <person name="Hibbett D.S."/>
            <person name="Martin F."/>
        </authorList>
    </citation>
    <scope>NUCLEOTIDE SEQUENCE [LARGE SCALE GENOMIC DNA]</scope>
    <source>
        <strain evidence="2">Ve08.2h10</strain>
    </source>
</reference>
<organism evidence="1 2">
    <name type="scientific">Paxillus rubicundulus Ve08.2h10</name>
    <dbReference type="NCBI Taxonomy" id="930991"/>
    <lineage>
        <taxon>Eukaryota</taxon>
        <taxon>Fungi</taxon>
        <taxon>Dikarya</taxon>
        <taxon>Basidiomycota</taxon>
        <taxon>Agaricomycotina</taxon>
        <taxon>Agaricomycetes</taxon>
        <taxon>Agaricomycetidae</taxon>
        <taxon>Boletales</taxon>
        <taxon>Paxilineae</taxon>
        <taxon>Paxillaceae</taxon>
        <taxon>Paxillus</taxon>
    </lineage>
</organism>
<evidence type="ECO:0000313" key="2">
    <source>
        <dbReference type="Proteomes" id="UP000054538"/>
    </source>
</evidence>
<proteinExistence type="predicted"/>
<dbReference type="HOGENOM" id="CLU_2722939_0_0_1"/>
<protein>
    <submittedName>
        <fullName evidence="1">Uncharacterized protein</fullName>
    </submittedName>
</protein>
<keyword evidence="2" id="KW-1185">Reference proteome</keyword>
<sequence length="72" mass="8014">MLSNIPDVPDSSLLDLEWDRVATIVSYALLNHYTMDLDFDRYASRGTASKASLTDEAVEAKMLASKKFLQSS</sequence>
<evidence type="ECO:0000313" key="1">
    <source>
        <dbReference type="EMBL" id="KIK72822.1"/>
    </source>
</evidence>
<dbReference type="EMBL" id="KN830403">
    <property type="protein sequence ID" value="KIK72822.1"/>
    <property type="molecule type" value="Genomic_DNA"/>
</dbReference>
<dbReference type="Proteomes" id="UP000054538">
    <property type="component" value="Unassembled WGS sequence"/>
</dbReference>